<dbReference type="AlphaFoldDB" id="A0A367IYT8"/>
<dbReference type="STRING" id="4846.A0A367IYT8"/>
<proteinExistence type="predicted"/>
<evidence type="ECO:0000313" key="2">
    <source>
        <dbReference type="EMBL" id="RCH82853.1"/>
    </source>
</evidence>
<keyword evidence="3" id="KW-1185">Reference proteome</keyword>
<evidence type="ECO:0000313" key="3">
    <source>
        <dbReference type="Proteomes" id="UP000253551"/>
    </source>
</evidence>
<organism evidence="2 3">
    <name type="scientific">Rhizopus stolonifer</name>
    <name type="common">Rhizopus nigricans</name>
    <dbReference type="NCBI Taxonomy" id="4846"/>
    <lineage>
        <taxon>Eukaryota</taxon>
        <taxon>Fungi</taxon>
        <taxon>Fungi incertae sedis</taxon>
        <taxon>Mucoromycota</taxon>
        <taxon>Mucoromycotina</taxon>
        <taxon>Mucoromycetes</taxon>
        <taxon>Mucorales</taxon>
        <taxon>Mucorineae</taxon>
        <taxon>Rhizopodaceae</taxon>
        <taxon>Rhizopus</taxon>
    </lineage>
</organism>
<feature type="coiled-coil region" evidence="1">
    <location>
        <begin position="211"/>
        <end position="327"/>
    </location>
</feature>
<keyword evidence="1" id="KW-0175">Coiled coil</keyword>
<gene>
    <name evidence="2" type="ORF">CU098_006211</name>
</gene>
<sequence>MEIDIVTDDCISETDTVLNTPTLFRRSSSKLYQVVDHLERRVQVLSEEIQHHVQREIALESELLLLKQKQPSTKPYVIQYKSSSPDLWHTWTGKEISSLFDSQQDDSQEDNGPENDGQEEMPALLFRLKSSIRDHLPNDTCRMLLDQLETHLDHLASREHENRMREQDRVGRLLNALHISLEKNRMLETDISFILKQQTNKTGSQKQLETKHLYKAQIKQLQQALSTCQEERDEFEMTVEIVRREMETMLEELEDTREQKLRFKNQASRLKAGLEAVRQVDDEQEIDSVQLLLNEAERRATDIDRECKRQALALKGVRKELKKQEENNLGLALKMKREIADLLLTKEKMARKIELLALSDRSDEIDVCGLQTALKAAKTEGVIQRARVHQLEKNHRQQLNNLNQCLADLKEIFNQELSKRNDQCIHREFMKTVEKDQEVWKRIQSKEFQKKREVDMLEAHREIRNLSGQIVDLEDELESLEKGHKSRMHLERQQLQEEYNKKIQRLSLHHQLKQVHLSKNIDILTQKNQTLEILYLDPTHKSKLTP</sequence>
<accession>A0A367IYT8</accession>
<feature type="coiled-coil region" evidence="1">
    <location>
        <begin position="456"/>
        <end position="505"/>
    </location>
</feature>
<protein>
    <submittedName>
        <fullName evidence="2">Uncharacterized protein</fullName>
    </submittedName>
</protein>
<dbReference type="EMBL" id="PJQM01004953">
    <property type="protein sequence ID" value="RCH82853.1"/>
    <property type="molecule type" value="Genomic_DNA"/>
</dbReference>
<evidence type="ECO:0000256" key="1">
    <source>
        <dbReference type="SAM" id="Coils"/>
    </source>
</evidence>
<dbReference type="Proteomes" id="UP000253551">
    <property type="component" value="Unassembled WGS sequence"/>
</dbReference>
<dbReference type="OrthoDB" id="2229831at2759"/>
<name>A0A367IYT8_RHIST</name>
<reference evidence="2 3" key="1">
    <citation type="journal article" date="2018" name="G3 (Bethesda)">
        <title>Phylogenetic and Phylogenomic Definition of Rhizopus Species.</title>
        <authorList>
            <person name="Gryganskyi A.P."/>
            <person name="Golan J."/>
            <person name="Dolatabadi S."/>
            <person name="Mondo S."/>
            <person name="Robb S."/>
            <person name="Idnurm A."/>
            <person name="Muszewska A."/>
            <person name="Steczkiewicz K."/>
            <person name="Masonjones S."/>
            <person name="Liao H.L."/>
            <person name="Gajdeczka M.T."/>
            <person name="Anike F."/>
            <person name="Vuek A."/>
            <person name="Anishchenko I.M."/>
            <person name="Voigt K."/>
            <person name="de Hoog G.S."/>
            <person name="Smith M.E."/>
            <person name="Heitman J."/>
            <person name="Vilgalys R."/>
            <person name="Stajich J.E."/>
        </authorList>
    </citation>
    <scope>NUCLEOTIDE SEQUENCE [LARGE SCALE GENOMIC DNA]</scope>
    <source>
        <strain evidence="2 3">LSU 92-RS-03</strain>
    </source>
</reference>
<comment type="caution">
    <text evidence="2">The sequence shown here is derived from an EMBL/GenBank/DDBJ whole genome shotgun (WGS) entry which is preliminary data.</text>
</comment>